<evidence type="ECO:0000313" key="2">
    <source>
        <dbReference type="Proteomes" id="UP000286235"/>
    </source>
</evidence>
<dbReference type="Proteomes" id="UP000286235">
    <property type="component" value="Unassembled WGS sequence"/>
</dbReference>
<proteinExistence type="predicted"/>
<reference evidence="1 2" key="1">
    <citation type="submission" date="2013-12" db="EMBL/GenBank/DDBJ databases">
        <title>Genome and proteome characterization of Caldibacillus debilis GB1 derived from a cellulolytic aero-tolerant co-culture.</title>
        <authorList>
            <person name="Wushke S.T."/>
            <person name="Zhang X."/>
            <person name="Fristensky B."/>
            <person name="Wilkins J.A."/>
            <person name="Levin D.B."/>
            <person name="Sparling R."/>
        </authorList>
    </citation>
    <scope>NUCLEOTIDE SEQUENCE [LARGE SCALE GENOMIC DNA]</scope>
    <source>
        <strain evidence="1 2">GB1</strain>
    </source>
</reference>
<comment type="caution">
    <text evidence="1">The sequence shown here is derived from an EMBL/GenBank/DDBJ whole genome shotgun (WGS) entry which is preliminary data.</text>
</comment>
<gene>
    <name evidence="1" type="ORF">Cdeb_00081</name>
</gene>
<protein>
    <submittedName>
        <fullName evidence="1">Uncharacterized protein</fullName>
    </submittedName>
</protein>
<organism evidence="1 2">
    <name type="scientific">Caldibacillus debilis GB1</name>
    <dbReference type="NCBI Taxonomy" id="1339248"/>
    <lineage>
        <taxon>Bacteria</taxon>
        <taxon>Bacillati</taxon>
        <taxon>Bacillota</taxon>
        <taxon>Bacilli</taxon>
        <taxon>Bacillales</taxon>
        <taxon>Bacillaceae</taxon>
        <taxon>Caldibacillus</taxon>
    </lineage>
</organism>
<sequence>MRTTSLLTLILAANSMSIYDGMMQSPTEEVIRGNL</sequence>
<dbReference type="EMBL" id="AZRV01000011">
    <property type="protein sequence ID" value="RKO62993.1"/>
    <property type="molecule type" value="Genomic_DNA"/>
</dbReference>
<accession>A0A420VHZ2</accession>
<keyword evidence="2" id="KW-1185">Reference proteome</keyword>
<dbReference type="AlphaFoldDB" id="A0A420VHZ2"/>
<name>A0A420VHZ2_9BACI</name>
<evidence type="ECO:0000313" key="1">
    <source>
        <dbReference type="EMBL" id="RKO62993.1"/>
    </source>
</evidence>